<keyword evidence="5" id="KW-0393">Immunoglobulin domain</keyword>
<dbReference type="SMART" id="SM00409">
    <property type="entry name" value="IG"/>
    <property type="match status" value="3"/>
</dbReference>
<evidence type="ECO:0000256" key="1">
    <source>
        <dbReference type="ARBA" id="ARBA00004479"/>
    </source>
</evidence>
<dbReference type="SUPFAM" id="SSF48726">
    <property type="entry name" value="Immunoglobulin"/>
    <property type="match status" value="4"/>
</dbReference>
<dbReference type="InterPro" id="IPR003598">
    <property type="entry name" value="Ig_sub2"/>
</dbReference>
<dbReference type="OrthoDB" id="6071108at2759"/>
<organism evidence="7 8">
    <name type="scientific">Mytilus edulis</name>
    <name type="common">Blue mussel</name>
    <dbReference type="NCBI Taxonomy" id="6550"/>
    <lineage>
        <taxon>Eukaryota</taxon>
        <taxon>Metazoa</taxon>
        <taxon>Spiralia</taxon>
        <taxon>Lophotrochozoa</taxon>
        <taxon>Mollusca</taxon>
        <taxon>Bivalvia</taxon>
        <taxon>Autobranchia</taxon>
        <taxon>Pteriomorphia</taxon>
        <taxon>Mytilida</taxon>
        <taxon>Mytiloidea</taxon>
        <taxon>Mytilidae</taxon>
        <taxon>Mytilinae</taxon>
        <taxon>Mytilus</taxon>
    </lineage>
</organism>
<dbReference type="InterPro" id="IPR003599">
    <property type="entry name" value="Ig_sub"/>
</dbReference>
<keyword evidence="3" id="KW-1015">Disulfide bond</keyword>
<name>A0A8S3TM60_MYTED</name>
<dbReference type="SMART" id="SM00408">
    <property type="entry name" value="IGc2"/>
    <property type="match status" value="2"/>
</dbReference>
<evidence type="ECO:0000259" key="6">
    <source>
        <dbReference type="PROSITE" id="PS50835"/>
    </source>
</evidence>
<evidence type="ECO:0000313" key="8">
    <source>
        <dbReference type="Proteomes" id="UP000683360"/>
    </source>
</evidence>
<proteinExistence type="predicted"/>
<dbReference type="GO" id="GO:0005911">
    <property type="term" value="C:cell-cell junction"/>
    <property type="evidence" value="ECO:0007669"/>
    <property type="project" value="TreeGrafter"/>
</dbReference>
<comment type="caution">
    <text evidence="7">The sequence shown here is derived from an EMBL/GenBank/DDBJ whole genome shotgun (WGS) entry which is preliminary data.</text>
</comment>
<dbReference type="AlphaFoldDB" id="A0A8S3TM60"/>
<dbReference type="GO" id="GO:0050839">
    <property type="term" value="F:cell adhesion molecule binding"/>
    <property type="evidence" value="ECO:0007669"/>
    <property type="project" value="TreeGrafter"/>
</dbReference>
<dbReference type="GO" id="GO:0005886">
    <property type="term" value="C:plasma membrane"/>
    <property type="evidence" value="ECO:0007669"/>
    <property type="project" value="TreeGrafter"/>
</dbReference>
<reference evidence="7" key="1">
    <citation type="submission" date="2021-03" db="EMBL/GenBank/DDBJ databases">
        <authorList>
            <person name="Bekaert M."/>
        </authorList>
    </citation>
    <scope>NUCLEOTIDE SEQUENCE</scope>
</reference>
<feature type="domain" description="Ig-like" evidence="6">
    <location>
        <begin position="226"/>
        <end position="311"/>
    </location>
</feature>
<dbReference type="InterPro" id="IPR051275">
    <property type="entry name" value="Cell_adhesion_signaling"/>
</dbReference>
<dbReference type="PANTHER" id="PTHR11640">
    <property type="entry name" value="NEPHRIN"/>
    <property type="match status" value="1"/>
</dbReference>
<dbReference type="CDD" id="cd00096">
    <property type="entry name" value="Ig"/>
    <property type="match status" value="1"/>
</dbReference>
<dbReference type="Gene3D" id="2.60.40.10">
    <property type="entry name" value="Immunoglobulins"/>
    <property type="match status" value="4"/>
</dbReference>
<protein>
    <submittedName>
        <fullName evidence="7">CADM4</fullName>
    </submittedName>
</protein>
<dbReference type="EMBL" id="CAJPWZ010002189">
    <property type="protein sequence ID" value="CAG2232728.1"/>
    <property type="molecule type" value="Genomic_DNA"/>
</dbReference>
<dbReference type="InterPro" id="IPR013106">
    <property type="entry name" value="Ig_V-set"/>
</dbReference>
<dbReference type="InterPro" id="IPR007110">
    <property type="entry name" value="Ig-like_dom"/>
</dbReference>
<keyword evidence="4" id="KW-0325">Glycoprotein</keyword>
<sequence>MPTLLSFNTAFAEVEFKYYSEGDTAILPCMAGTFNVSWYGPTQPKLGITQEIETNIYGKRQNWNTSIYYNKVEFNPQLPHLNRLYIVRNRSKGEFDLRIKNVSLSDEGLYRCEFTVMTKVVAKFRYLLQIKAPPTKMEFVNSTDDKITGIEGQTLRIICRVQSGKPAENLTLKRNGFTKQTGKHGSIAFAFIAERKHHNNQFVCEAISPLINTLTKTIKIDIKYKPILRSKRKVHMVNEGKNISICSSVDSNPAPSNISWSKNQMILPSKNTIYSSCYEILNVTRYHKGTYTCTATNGIGKGSVSTNIVVNYPPVVKIEYTNVTVDKKVRKLQCTATCVPTKITYIQWEHRSEYNEHIRYLNSTGREDIILPSTDLQFKRYQDTGIYICRVSNGIPDREGNYKQEGNGTVDDNQDNVEGLADPVENIMYHSVQENQNSMLPSPVSTLLPDNTSSNGTISDNCLDQHHINMLISETGTIAYSNGTIGQSMESRLNYADVVFQPSASQEPVRIIGLENRTVYADVDTSQVAIGRPENRSDTSSSDDDFVYIDGIENYIEKRRQTIKMIYIYSTSLSTPL</sequence>
<gene>
    <name evidence="7" type="ORF">MEDL_45429</name>
</gene>
<dbReference type="InterPro" id="IPR036179">
    <property type="entry name" value="Ig-like_dom_sf"/>
</dbReference>
<dbReference type="PROSITE" id="PS50835">
    <property type="entry name" value="IG_LIKE"/>
    <property type="match status" value="3"/>
</dbReference>
<evidence type="ECO:0000256" key="3">
    <source>
        <dbReference type="ARBA" id="ARBA00023157"/>
    </source>
</evidence>
<dbReference type="Proteomes" id="UP000683360">
    <property type="component" value="Unassembled WGS sequence"/>
</dbReference>
<evidence type="ECO:0000256" key="5">
    <source>
        <dbReference type="ARBA" id="ARBA00023319"/>
    </source>
</evidence>
<dbReference type="InterPro" id="IPR013783">
    <property type="entry name" value="Ig-like_fold"/>
</dbReference>
<feature type="domain" description="Ig-like" evidence="6">
    <location>
        <begin position="2"/>
        <end position="122"/>
    </location>
</feature>
<comment type="subcellular location">
    <subcellularLocation>
        <location evidence="1">Membrane</location>
        <topology evidence="1">Single-pass type I membrane protein</topology>
    </subcellularLocation>
</comment>
<accession>A0A8S3TM60</accession>
<keyword evidence="2" id="KW-0472">Membrane</keyword>
<feature type="domain" description="Ig-like" evidence="6">
    <location>
        <begin position="313"/>
        <end position="411"/>
    </location>
</feature>
<evidence type="ECO:0000256" key="2">
    <source>
        <dbReference type="ARBA" id="ARBA00023136"/>
    </source>
</evidence>
<dbReference type="Pfam" id="PF13927">
    <property type="entry name" value="Ig_3"/>
    <property type="match status" value="1"/>
</dbReference>
<evidence type="ECO:0000256" key="4">
    <source>
        <dbReference type="ARBA" id="ARBA00023180"/>
    </source>
</evidence>
<dbReference type="Pfam" id="PF07686">
    <property type="entry name" value="V-set"/>
    <property type="match status" value="1"/>
</dbReference>
<keyword evidence="8" id="KW-1185">Reference proteome</keyword>
<dbReference type="GO" id="GO:0098609">
    <property type="term" value="P:cell-cell adhesion"/>
    <property type="evidence" value="ECO:0007669"/>
    <property type="project" value="TreeGrafter"/>
</dbReference>
<evidence type="ECO:0000313" key="7">
    <source>
        <dbReference type="EMBL" id="CAG2232728.1"/>
    </source>
</evidence>
<dbReference type="PANTHER" id="PTHR11640:SF31">
    <property type="entry name" value="IRREGULAR CHIASM C-ROUGHEST PROTEIN-RELATED"/>
    <property type="match status" value="1"/>
</dbReference>